<dbReference type="PANTHER" id="PTHR42944:SF1">
    <property type="entry name" value="ADENINE DNA GLYCOSYLASE"/>
    <property type="match status" value="1"/>
</dbReference>
<dbReference type="CDD" id="cd00056">
    <property type="entry name" value="ENDO3c"/>
    <property type="match status" value="1"/>
</dbReference>
<dbReference type="InterPro" id="IPR003265">
    <property type="entry name" value="HhH-GPD_domain"/>
</dbReference>
<keyword evidence="11" id="KW-0411">Iron-sulfur</keyword>
<dbReference type="SMART" id="SM00525">
    <property type="entry name" value="FES"/>
    <property type="match status" value="1"/>
</dbReference>
<keyword evidence="13 14" id="KW-0326">Glycosidase</keyword>
<keyword evidence="9" id="KW-0378">Hydrolase</keyword>
<dbReference type="GO" id="GO:0006298">
    <property type="term" value="P:mismatch repair"/>
    <property type="evidence" value="ECO:0007669"/>
    <property type="project" value="TreeGrafter"/>
</dbReference>
<dbReference type="EC" id="3.2.2.31" evidence="4 14"/>
<dbReference type="SUPFAM" id="SSF55811">
    <property type="entry name" value="Nudix"/>
    <property type="match status" value="1"/>
</dbReference>
<evidence type="ECO:0000256" key="9">
    <source>
        <dbReference type="ARBA" id="ARBA00022801"/>
    </source>
</evidence>
<comment type="caution">
    <text evidence="16">The sequence shown here is derived from an EMBL/GenBank/DDBJ whole genome shotgun (WGS) entry which is preliminary data.</text>
</comment>
<dbReference type="Gene3D" id="1.10.1670.10">
    <property type="entry name" value="Helix-hairpin-Helix base-excision DNA repair enzymes (C-terminal)"/>
    <property type="match status" value="1"/>
</dbReference>
<dbReference type="InterPro" id="IPR044298">
    <property type="entry name" value="MIG/MutY"/>
</dbReference>
<evidence type="ECO:0000256" key="3">
    <source>
        <dbReference type="ARBA" id="ARBA00008343"/>
    </source>
</evidence>
<comment type="function">
    <text evidence="2">Adenine glycosylase active on G-A mispairs. MutY also corrects error-prone DNA synthesis past GO lesions which are due to the oxidatively damaged form of guanine: 7,8-dihydro-8-oxoguanine (8-oxo-dGTP).</text>
</comment>
<sequence length="398" mass="45866">MTEEKLRVDTQKTEITMWSEKKITDFRSHFLSWYDLEKRTLPWRENNDPYRIWVSEIMLQQTRVDTVIPYYLNFMKLFPTIADLAAAEEDTLLKAWEGLGYYSRVRNLQKAAIQIMNEFSGEMPTNPEDIATLKGIGPYTTGAISSMAFQLPVPAVDGNVMRVVSRLFEISEDIAKPASRKTFEAIMNQIIDPYKPGDFNQAMMDLGSSTCTPTTPTCNLCPINEFCQAFEAGTMTQYPVKSKKKKAKPVYYAGLLIQNERGEFLIEKRPAEGLLANMWTFPLLPEELLTVGTGLKIGKLNDKLPETIETQVLNNLSVESRQRYQIEPIWLKKPFGEVVHLFSHLKWFITSYYGKMSSEMLTEAPENCLWVHPSDFENYTFPGPQQKMWKSYLTKFEK</sequence>
<evidence type="ECO:0000256" key="13">
    <source>
        <dbReference type="ARBA" id="ARBA00023295"/>
    </source>
</evidence>
<dbReference type="AlphaFoldDB" id="A0AAW9K2V3"/>
<comment type="similarity">
    <text evidence="3 14">Belongs to the Nth/MutY family.</text>
</comment>
<reference evidence="16" key="1">
    <citation type="submission" date="2023-08" db="EMBL/GenBank/DDBJ databases">
        <title>Genomic characterization of piscicolin 126 produced by Carnobacterium maltaromaticum CM22 strain isolated from salmon (Salmo salar).</title>
        <authorList>
            <person name="Gonzalez-Gragera E."/>
            <person name="Garcia-Lopez J.D."/>
            <person name="Teso-Perez C."/>
            <person name="Gimenez-Hernandez I."/>
            <person name="Peralta-Sanchez J.M."/>
            <person name="Valdivia E."/>
            <person name="Montalban-Lopez M."/>
            <person name="Martin-Platero A.M."/>
            <person name="Banos A."/>
            <person name="Martinez-Bueno M."/>
        </authorList>
    </citation>
    <scope>NUCLEOTIDE SEQUENCE</scope>
    <source>
        <strain evidence="16">CM22</strain>
    </source>
</reference>
<dbReference type="FunFam" id="1.10.340.30:FF:000002">
    <property type="entry name" value="Adenine DNA glycosylase"/>
    <property type="match status" value="1"/>
</dbReference>
<protein>
    <recommendedName>
        <fullName evidence="5 14">Adenine DNA glycosylase</fullName>
        <ecNumber evidence="4 14">3.2.2.31</ecNumber>
    </recommendedName>
</protein>
<evidence type="ECO:0000256" key="11">
    <source>
        <dbReference type="ARBA" id="ARBA00023014"/>
    </source>
</evidence>
<dbReference type="PANTHER" id="PTHR42944">
    <property type="entry name" value="ADENINE DNA GLYCOSYLASE"/>
    <property type="match status" value="1"/>
</dbReference>
<dbReference type="RefSeq" id="WP_056999898.1">
    <property type="nucleotide sequence ID" value="NZ_BJOJ01000035.1"/>
</dbReference>
<evidence type="ECO:0000256" key="4">
    <source>
        <dbReference type="ARBA" id="ARBA00012045"/>
    </source>
</evidence>
<dbReference type="SUPFAM" id="SSF48150">
    <property type="entry name" value="DNA-glycosylase"/>
    <property type="match status" value="1"/>
</dbReference>
<dbReference type="Pfam" id="PF00730">
    <property type="entry name" value="HhH-GPD"/>
    <property type="match status" value="1"/>
</dbReference>
<accession>A0AAW9K2V3</accession>
<feature type="domain" description="HhH-GPD" evidence="15">
    <location>
        <begin position="58"/>
        <end position="209"/>
    </location>
</feature>
<comment type="catalytic activity">
    <reaction evidence="1 14">
        <text>Hydrolyzes free adenine bases from 7,8-dihydro-8-oxoguanine:adenine mismatched double-stranded DNA, leaving an apurinic site.</text>
        <dbReference type="EC" id="3.2.2.31"/>
    </reaction>
</comment>
<dbReference type="CDD" id="cd03431">
    <property type="entry name" value="NUDIX_DNA_Glycosylase_C-MutY"/>
    <property type="match status" value="1"/>
</dbReference>
<evidence type="ECO:0000256" key="8">
    <source>
        <dbReference type="ARBA" id="ARBA00022763"/>
    </source>
</evidence>
<dbReference type="GO" id="GO:0000701">
    <property type="term" value="F:purine-specific mismatch base pair DNA N-glycosylase activity"/>
    <property type="evidence" value="ECO:0007669"/>
    <property type="project" value="UniProtKB-EC"/>
</dbReference>
<dbReference type="SMART" id="SM00478">
    <property type="entry name" value="ENDO3c"/>
    <property type="match status" value="1"/>
</dbReference>
<keyword evidence="10 14" id="KW-0408">Iron</keyword>
<dbReference type="NCBIfam" id="TIGR01084">
    <property type="entry name" value="mutY"/>
    <property type="match status" value="1"/>
</dbReference>
<dbReference type="GO" id="GO:0006284">
    <property type="term" value="P:base-excision repair"/>
    <property type="evidence" value="ECO:0007669"/>
    <property type="project" value="UniProtKB-UniRule"/>
</dbReference>
<evidence type="ECO:0000256" key="1">
    <source>
        <dbReference type="ARBA" id="ARBA00000843"/>
    </source>
</evidence>
<comment type="cofactor">
    <cofactor evidence="14">
        <name>[4Fe-4S] cluster</name>
        <dbReference type="ChEBI" id="CHEBI:49883"/>
    </cofactor>
    <text evidence="14">Binds 1 [4Fe-4S] cluster.</text>
</comment>
<evidence type="ECO:0000256" key="12">
    <source>
        <dbReference type="ARBA" id="ARBA00023204"/>
    </source>
</evidence>
<evidence type="ECO:0000313" key="17">
    <source>
        <dbReference type="Proteomes" id="UP001290462"/>
    </source>
</evidence>
<dbReference type="GO" id="GO:0034039">
    <property type="term" value="F:8-oxo-7,8-dihydroguanine DNA N-glycosylase activity"/>
    <property type="evidence" value="ECO:0007669"/>
    <property type="project" value="TreeGrafter"/>
</dbReference>
<dbReference type="Gene3D" id="3.90.79.10">
    <property type="entry name" value="Nucleoside Triphosphate Pyrophosphohydrolase"/>
    <property type="match status" value="1"/>
</dbReference>
<dbReference type="InterPro" id="IPR003651">
    <property type="entry name" value="Endonuclease3_FeS-loop_motif"/>
</dbReference>
<dbReference type="InterPro" id="IPR005760">
    <property type="entry name" value="A/G_AdeGlyc_MutY"/>
</dbReference>
<dbReference type="Gene3D" id="1.10.340.30">
    <property type="entry name" value="Hypothetical protein, domain 2"/>
    <property type="match status" value="1"/>
</dbReference>
<evidence type="ECO:0000256" key="10">
    <source>
        <dbReference type="ARBA" id="ARBA00023004"/>
    </source>
</evidence>
<dbReference type="GO" id="GO:0051539">
    <property type="term" value="F:4 iron, 4 sulfur cluster binding"/>
    <property type="evidence" value="ECO:0007669"/>
    <property type="project" value="UniProtKB-UniRule"/>
</dbReference>
<dbReference type="GO" id="GO:0046872">
    <property type="term" value="F:metal ion binding"/>
    <property type="evidence" value="ECO:0007669"/>
    <property type="project" value="UniProtKB-UniRule"/>
</dbReference>
<evidence type="ECO:0000256" key="6">
    <source>
        <dbReference type="ARBA" id="ARBA00022485"/>
    </source>
</evidence>
<dbReference type="InterPro" id="IPR023170">
    <property type="entry name" value="HhH_base_excis_C"/>
</dbReference>
<dbReference type="Proteomes" id="UP001290462">
    <property type="component" value="Unassembled WGS sequence"/>
</dbReference>
<proteinExistence type="inferred from homology"/>
<dbReference type="InterPro" id="IPR015797">
    <property type="entry name" value="NUDIX_hydrolase-like_dom_sf"/>
</dbReference>
<dbReference type="InterPro" id="IPR011257">
    <property type="entry name" value="DNA_glycosylase"/>
</dbReference>
<name>A0AAW9K2V3_CARML</name>
<dbReference type="GO" id="GO:0035485">
    <property type="term" value="F:adenine/guanine mispair binding"/>
    <property type="evidence" value="ECO:0007669"/>
    <property type="project" value="TreeGrafter"/>
</dbReference>
<dbReference type="EMBL" id="JAVBVO010000003">
    <property type="protein sequence ID" value="MDZ5758609.1"/>
    <property type="molecule type" value="Genomic_DNA"/>
</dbReference>
<gene>
    <name evidence="16" type="primary">mutY</name>
    <name evidence="16" type="ORF">RAK27_08085</name>
</gene>
<dbReference type="InterPro" id="IPR029119">
    <property type="entry name" value="MutY_C"/>
</dbReference>
<evidence type="ECO:0000256" key="5">
    <source>
        <dbReference type="ARBA" id="ARBA00022023"/>
    </source>
</evidence>
<evidence type="ECO:0000259" key="15">
    <source>
        <dbReference type="SMART" id="SM00478"/>
    </source>
</evidence>
<evidence type="ECO:0000256" key="2">
    <source>
        <dbReference type="ARBA" id="ARBA00002933"/>
    </source>
</evidence>
<evidence type="ECO:0000256" key="14">
    <source>
        <dbReference type="RuleBase" id="RU365096"/>
    </source>
</evidence>
<dbReference type="FunFam" id="1.10.1670.10:FF:000002">
    <property type="entry name" value="Adenine DNA glycosylase"/>
    <property type="match status" value="1"/>
</dbReference>
<evidence type="ECO:0000256" key="7">
    <source>
        <dbReference type="ARBA" id="ARBA00022723"/>
    </source>
</evidence>
<keyword evidence="7" id="KW-0479">Metal-binding</keyword>
<keyword evidence="12" id="KW-0234">DNA repair</keyword>
<evidence type="ECO:0000313" key="16">
    <source>
        <dbReference type="EMBL" id="MDZ5758609.1"/>
    </source>
</evidence>
<keyword evidence="6" id="KW-0004">4Fe-4S</keyword>
<dbReference type="GO" id="GO:0032357">
    <property type="term" value="F:oxidized purine DNA binding"/>
    <property type="evidence" value="ECO:0007669"/>
    <property type="project" value="TreeGrafter"/>
</dbReference>
<organism evidence="16 17">
    <name type="scientific">Carnobacterium maltaromaticum</name>
    <name type="common">Carnobacterium piscicola</name>
    <dbReference type="NCBI Taxonomy" id="2751"/>
    <lineage>
        <taxon>Bacteria</taxon>
        <taxon>Bacillati</taxon>
        <taxon>Bacillota</taxon>
        <taxon>Bacilli</taxon>
        <taxon>Lactobacillales</taxon>
        <taxon>Carnobacteriaceae</taxon>
        <taxon>Carnobacterium</taxon>
    </lineage>
</organism>
<keyword evidence="8 14" id="KW-0227">DNA damage</keyword>
<dbReference type="Pfam" id="PF14815">
    <property type="entry name" value="NUDIX_4"/>
    <property type="match status" value="1"/>
</dbReference>